<evidence type="ECO:0000313" key="2">
    <source>
        <dbReference type="Proteomes" id="UP001062846"/>
    </source>
</evidence>
<reference evidence="1" key="1">
    <citation type="submission" date="2022-02" db="EMBL/GenBank/DDBJ databases">
        <title>Plant Genome Project.</title>
        <authorList>
            <person name="Zhang R.-G."/>
        </authorList>
    </citation>
    <scope>NUCLEOTIDE SEQUENCE</scope>
    <source>
        <strain evidence="1">AT1</strain>
    </source>
</reference>
<protein>
    <submittedName>
        <fullName evidence="1">Uncharacterized protein</fullName>
    </submittedName>
</protein>
<name>A0ACC0MQA4_RHOML</name>
<dbReference type="EMBL" id="CM046395">
    <property type="protein sequence ID" value="KAI8543187.1"/>
    <property type="molecule type" value="Genomic_DNA"/>
</dbReference>
<evidence type="ECO:0000313" key="1">
    <source>
        <dbReference type="EMBL" id="KAI8543187.1"/>
    </source>
</evidence>
<proteinExistence type="predicted"/>
<organism evidence="1 2">
    <name type="scientific">Rhododendron molle</name>
    <name type="common">Chinese azalea</name>
    <name type="synonym">Azalea mollis</name>
    <dbReference type="NCBI Taxonomy" id="49168"/>
    <lineage>
        <taxon>Eukaryota</taxon>
        <taxon>Viridiplantae</taxon>
        <taxon>Streptophyta</taxon>
        <taxon>Embryophyta</taxon>
        <taxon>Tracheophyta</taxon>
        <taxon>Spermatophyta</taxon>
        <taxon>Magnoliopsida</taxon>
        <taxon>eudicotyledons</taxon>
        <taxon>Gunneridae</taxon>
        <taxon>Pentapetalae</taxon>
        <taxon>asterids</taxon>
        <taxon>Ericales</taxon>
        <taxon>Ericaceae</taxon>
        <taxon>Ericoideae</taxon>
        <taxon>Rhodoreae</taxon>
        <taxon>Rhododendron</taxon>
    </lineage>
</organism>
<dbReference type="Proteomes" id="UP001062846">
    <property type="component" value="Chromosome 8"/>
</dbReference>
<keyword evidence="2" id="KW-1185">Reference proteome</keyword>
<comment type="caution">
    <text evidence="1">The sequence shown here is derived from an EMBL/GenBank/DDBJ whole genome shotgun (WGS) entry which is preliminary data.</text>
</comment>
<gene>
    <name evidence="1" type="ORF">RHMOL_Rhmol08G0198500</name>
</gene>
<sequence>MEKMELKSEDNKGENRRRRRVGLIHDERMCKHFALDDDYHPENPNRILAIWNKLKSSGITQRCVVLSAKEAEDKYIAAVHTKNHIDLIKSISSKKFDSRRERIAAKYNSIYFNEGSSEAAYLAAGSVLEVAEKVAKGELDSAFAIVRPPGHHAEENEPMGFCLHNNVAIATSFLLNKIELGIKKILIVDWDVHHGNGTQKMFWMDPRVLFFSVHRYDFGTFYPASEDGSHIMIGKGPGAGYNINVPWESGRCGDADYIAAWDHVLIPVAKEFSPDIIMISAGFDAAVGDPLGGCHVTPYGYSVMLKKLMEFAQGKIVMALEGGYNLDSIANSVLACVEVLVEEKPLSGSSEAYPFESTWRVIQAVREKLSPFWPILKYELSKKVTDVKAPPIQLNGDVNEWLKKAEEPAQAAEQRVKEAEHRVRTADKMREIAEFPLWPVVIESNYLQSLLLCIALAQEIWKDNKKEISCSDSDGENDICANIVSEDLEKAVQDILQPFSELRVGINNNDEVSTVSAPWRLELSKIDVWYATFGSNMCKSRFLCYIQGGQVEGMRKACAGSLDKSPPKEILWKSVPHRLFFGRDQTKTWGPGGVAFLHPESNSENRAYMCLYRITLEQFNDVLLQENDSRFDLSSPVLDLTDLDSMMEKGKSVEVLERGWYRNVVHLGNESGIPILTMTCTLSNVESFKSGILPLCAPAKEYSDTLVRGLVGGNQCLEEEAMAYILEASTNPL</sequence>
<accession>A0ACC0MQA4</accession>